<dbReference type="EMBL" id="BOOJ01000005">
    <property type="protein sequence ID" value="GIH89702.1"/>
    <property type="molecule type" value="Genomic_DNA"/>
</dbReference>
<feature type="compositionally biased region" description="Low complexity" evidence="1">
    <location>
        <begin position="344"/>
        <end position="353"/>
    </location>
</feature>
<gene>
    <name evidence="3" type="ORF">Psi01_03320</name>
</gene>
<sequence>MSTPGRHRVAVGAERRRRQVRQRLTLAAVALVVALAGAGVLALDRVGGPCSGGDPVLVDVAAAVDIAPTAMEAAERFNAAKAEVDGRCVLVQVTEQPPATVLRTLIGDTAGVLPARPDGWISDSSAWIRLARKQGADDLAGTETVMATSPLVFATRKSLADRFAVGETDMNWRMVFPATTRGRIQPNENEPDVVRVPDPSLAGAGIATVAAARDVVGTGPEADRALTAFVRWAQAGSAPDYRSMLEAVDERSFWKRPVVIVPEQSVWTHNRAPSADPVVALHPREGTINLDYPYVVTSADPAKASGSRAFADWLRSAETQDAVRRAGFRSADGALGPYSPGPEIPTTSPRTRPTILPATIDEALEAWSRLAPPTNILVLADTSRHMAEPIEGQKGKTKLSVALDAARLGLQLFPNSTHMGMWEFADGKGSGDRREEVEIGPITEPDGGQVIRRSRLDELTRTLRADPKRSSSLNDAILAGFREVTGAYDEKMNNTLLVITAGKDDGKGISDSGLLQALRDEWDPQYPVQIVVLAFGRDLDRSSLAQVTAATNGSLHVAQQPGEIIDVFLSALARRLCHPTCRRAS</sequence>
<dbReference type="AlphaFoldDB" id="A0A8J3WIG1"/>
<reference evidence="3 4" key="1">
    <citation type="submission" date="2021-01" db="EMBL/GenBank/DDBJ databases">
        <title>Whole genome shotgun sequence of Planobispora siamensis NBRC 107568.</title>
        <authorList>
            <person name="Komaki H."/>
            <person name="Tamura T."/>
        </authorList>
    </citation>
    <scope>NUCLEOTIDE SEQUENCE [LARGE SCALE GENOMIC DNA]</scope>
    <source>
        <strain evidence="3 4">NBRC 107568</strain>
    </source>
</reference>
<dbReference type="Pfam" id="PF13531">
    <property type="entry name" value="SBP_bac_11"/>
    <property type="match status" value="1"/>
</dbReference>
<protein>
    <recommendedName>
        <fullName evidence="2">VWFA domain-containing protein</fullName>
    </recommendedName>
</protein>
<dbReference type="InterPro" id="IPR036465">
    <property type="entry name" value="vWFA_dom_sf"/>
</dbReference>
<evidence type="ECO:0000259" key="2">
    <source>
        <dbReference type="PROSITE" id="PS50234"/>
    </source>
</evidence>
<dbReference type="SUPFAM" id="SSF53850">
    <property type="entry name" value="Periplasmic binding protein-like II"/>
    <property type="match status" value="1"/>
</dbReference>
<evidence type="ECO:0000313" key="4">
    <source>
        <dbReference type="Proteomes" id="UP000619788"/>
    </source>
</evidence>
<comment type="caution">
    <text evidence="3">The sequence shown here is derived from an EMBL/GenBank/DDBJ whole genome shotgun (WGS) entry which is preliminary data.</text>
</comment>
<dbReference type="SUPFAM" id="SSF53300">
    <property type="entry name" value="vWA-like"/>
    <property type="match status" value="1"/>
</dbReference>
<dbReference type="Gene3D" id="3.40.50.410">
    <property type="entry name" value="von Willebrand factor, type A domain"/>
    <property type="match status" value="1"/>
</dbReference>
<dbReference type="InterPro" id="IPR002035">
    <property type="entry name" value="VWF_A"/>
</dbReference>
<name>A0A8J3WIG1_9ACTN</name>
<dbReference type="PROSITE" id="PS50234">
    <property type="entry name" value="VWFA"/>
    <property type="match status" value="1"/>
</dbReference>
<evidence type="ECO:0000313" key="3">
    <source>
        <dbReference type="EMBL" id="GIH89702.1"/>
    </source>
</evidence>
<feature type="region of interest" description="Disordered" evidence="1">
    <location>
        <begin position="330"/>
        <end position="353"/>
    </location>
</feature>
<accession>A0A8J3WIG1</accession>
<proteinExistence type="predicted"/>
<keyword evidence="4" id="KW-1185">Reference proteome</keyword>
<dbReference type="Proteomes" id="UP000619788">
    <property type="component" value="Unassembled WGS sequence"/>
</dbReference>
<feature type="domain" description="VWFA" evidence="2">
    <location>
        <begin position="375"/>
        <end position="572"/>
    </location>
</feature>
<evidence type="ECO:0000256" key="1">
    <source>
        <dbReference type="SAM" id="MobiDB-lite"/>
    </source>
</evidence>
<organism evidence="3 4">
    <name type="scientific">Planobispora siamensis</name>
    <dbReference type="NCBI Taxonomy" id="936338"/>
    <lineage>
        <taxon>Bacteria</taxon>
        <taxon>Bacillati</taxon>
        <taxon>Actinomycetota</taxon>
        <taxon>Actinomycetes</taxon>
        <taxon>Streptosporangiales</taxon>
        <taxon>Streptosporangiaceae</taxon>
        <taxon>Planobispora</taxon>
    </lineage>
</organism>